<dbReference type="GeneID" id="18919482"/>
<dbReference type="HOGENOM" id="CLU_1503982_0_0_1"/>
<dbReference type="AlphaFoldDB" id="K5W3R1"/>
<keyword evidence="2" id="KW-1185">Reference proteome</keyword>
<proteinExistence type="predicted"/>
<protein>
    <submittedName>
        <fullName evidence="1">Uncharacterized protein</fullName>
    </submittedName>
</protein>
<dbReference type="InParanoid" id="K5W3R1"/>
<gene>
    <name evidence="1" type="ORF">PHACADRAFT_26993</name>
</gene>
<dbReference type="Proteomes" id="UP000008370">
    <property type="component" value="Unassembled WGS sequence"/>
</dbReference>
<evidence type="ECO:0000313" key="2">
    <source>
        <dbReference type="Proteomes" id="UP000008370"/>
    </source>
</evidence>
<dbReference type="RefSeq" id="XP_007392735.1">
    <property type="nucleotide sequence ID" value="XM_007392673.1"/>
</dbReference>
<dbReference type="EMBL" id="JH930470">
    <property type="protein sequence ID" value="EKM58513.1"/>
    <property type="molecule type" value="Genomic_DNA"/>
</dbReference>
<name>K5W3R1_PHACS</name>
<evidence type="ECO:0000313" key="1">
    <source>
        <dbReference type="EMBL" id="EKM58513.1"/>
    </source>
</evidence>
<reference evidence="1 2" key="1">
    <citation type="journal article" date="2012" name="BMC Genomics">
        <title>Comparative genomics of the white-rot fungi, Phanerochaete carnosa and P. chrysosporium, to elucidate the genetic basis of the distinct wood types they colonize.</title>
        <authorList>
            <person name="Suzuki H."/>
            <person name="MacDonald J."/>
            <person name="Syed K."/>
            <person name="Salamov A."/>
            <person name="Hori C."/>
            <person name="Aerts A."/>
            <person name="Henrissat B."/>
            <person name="Wiebenga A."/>
            <person name="vanKuyk P.A."/>
            <person name="Barry K."/>
            <person name="Lindquist E."/>
            <person name="LaButti K."/>
            <person name="Lapidus A."/>
            <person name="Lucas S."/>
            <person name="Coutinho P."/>
            <person name="Gong Y."/>
            <person name="Samejima M."/>
            <person name="Mahadevan R."/>
            <person name="Abou-Zaid M."/>
            <person name="de Vries R.P."/>
            <person name="Igarashi K."/>
            <person name="Yadav J.S."/>
            <person name="Grigoriev I.V."/>
            <person name="Master E.R."/>
        </authorList>
    </citation>
    <scope>NUCLEOTIDE SEQUENCE [LARGE SCALE GENOMIC DNA]</scope>
    <source>
        <strain evidence="1 2">HHB-10118-sp</strain>
    </source>
</reference>
<sequence length="179" mass="19317">MWATAKIKEVEVDKEEGKEDATHCTKLWSGIVANQLATTASILPPGHLKLHSELGLGVENDKTKEGEVPLHVVEHAQVVALQLYLIIENHVAPAVPSSVFPSMPGTGPYLTLANVMARLLLLYQLPTPTVEQLDSAASTSLSWLSEEQTKLLEEVIAQVAAAGVALKEEGEDEDKMDTT</sequence>
<accession>K5W3R1</accession>
<dbReference type="KEGG" id="pco:PHACADRAFT_26993"/>
<organism evidence="1 2">
    <name type="scientific">Phanerochaete carnosa (strain HHB-10118-sp)</name>
    <name type="common">White-rot fungus</name>
    <name type="synonym">Peniophora carnosa</name>
    <dbReference type="NCBI Taxonomy" id="650164"/>
    <lineage>
        <taxon>Eukaryota</taxon>
        <taxon>Fungi</taxon>
        <taxon>Dikarya</taxon>
        <taxon>Basidiomycota</taxon>
        <taxon>Agaricomycotina</taxon>
        <taxon>Agaricomycetes</taxon>
        <taxon>Polyporales</taxon>
        <taxon>Phanerochaetaceae</taxon>
        <taxon>Phanerochaete</taxon>
    </lineage>
</organism>